<accession>A0A0F9MC42</accession>
<sequence length="59" mass="7059">MEFWNVYFFGIVVGVLVTLLFQWMYKKWKRLPISEDEEELCECCGRELNQCVCTASDEE</sequence>
<organism evidence="2">
    <name type="scientific">marine sediment metagenome</name>
    <dbReference type="NCBI Taxonomy" id="412755"/>
    <lineage>
        <taxon>unclassified sequences</taxon>
        <taxon>metagenomes</taxon>
        <taxon>ecological metagenomes</taxon>
    </lineage>
</organism>
<dbReference type="EMBL" id="LAZR01004860">
    <property type="protein sequence ID" value="KKN04960.1"/>
    <property type="molecule type" value="Genomic_DNA"/>
</dbReference>
<dbReference type="AlphaFoldDB" id="A0A0F9MC42"/>
<comment type="caution">
    <text evidence="2">The sequence shown here is derived from an EMBL/GenBank/DDBJ whole genome shotgun (WGS) entry which is preliminary data.</text>
</comment>
<keyword evidence="1" id="KW-0472">Membrane</keyword>
<evidence type="ECO:0000256" key="1">
    <source>
        <dbReference type="SAM" id="Phobius"/>
    </source>
</evidence>
<keyword evidence="1" id="KW-1133">Transmembrane helix</keyword>
<protein>
    <submittedName>
        <fullName evidence="2">Uncharacterized protein</fullName>
    </submittedName>
</protein>
<feature type="transmembrane region" description="Helical" evidence="1">
    <location>
        <begin position="6"/>
        <end position="25"/>
    </location>
</feature>
<proteinExistence type="predicted"/>
<evidence type="ECO:0000313" key="2">
    <source>
        <dbReference type="EMBL" id="KKN04960.1"/>
    </source>
</evidence>
<reference evidence="2" key="1">
    <citation type="journal article" date="2015" name="Nature">
        <title>Complex archaea that bridge the gap between prokaryotes and eukaryotes.</title>
        <authorList>
            <person name="Spang A."/>
            <person name="Saw J.H."/>
            <person name="Jorgensen S.L."/>
            <person name="Zaremba-Niedzwiedzka K."/>
            <person name="Martijn J."/>
            <person name="Lind A.E."/>
            <person name="van Eijk R."/>
            <person name="Schleper C."/>
            <person name="Guy L."/>
            <person name="Ettema T.J."/>
        </authorList>
    </citation>
    <scope>NUCLEOTIDE SEQUENCE</scope>
</reference>
<gene>
    <name evidence="2" type="ORF">LCGC14_1092280</name>
</gene>
<keyword evidence="1" id="KW-0812">Transmembrane</keyword>
<name>A0A0F9MC42_9ZZZZ</name>